<comment type="caution">
    <text evidence="1">The sequence shown here is derived from an EMBL/GenBank/DDBJ whole genome shotgun (WGS) entry which is preliminary data.</text>
</comment>
<dbReference type="Proteomes" id="UP000828048">
    <property type="component" value="Chromosome 9"/>
</dbReference>
<proteinExistence type="predicted"/>
<evidence type="ECO:0000313" key="2">
    <source>
        <dbReference type="Proteomes" id="UP000828048"/>
    </source>
</evidence>
<keyword evidence="2" id="KW-1185">Reference proteome</keyword>
<accession>A0ACB7ZJV5</accession>
<dbReference type="EMBL" id="CM037159">
    <property type="protein sequence ID" value="KAH7866152.1"/>
    <property type="molecule type" value="Genomic_DNA"/>
</dbReference>
<gene>
    <name evidence="1" type="ORF">Vadar_016330</name>
</gene>
<name>A0ACB7ZJV5_9ERIC</name>
<sequence>MAMEEDSKKRRRELEAEILDKVGGVIASINDAKHVDGVICALHSLAVRLFPLDSHAVSGSMDQQNRGAPCPCLRNVPSEQDRSNWWRVFYQGAAFPTLARVLLYDVASNWLACFPLSARKHVYDVFFVYGLTMEVVQTVVPCLQPNGIGRFDIKAVRSNAERLVALCLLENDGNVFSSPEYFSFFFKQIIVQLIAGAGEWDTNLCGKDTVNNKDVDGTILFVAESFARICRRGSADVLLSQVIPQILGHVRSILLSNANVDVTEVSEGKSGSWLKLMEAIKDAYAVERLSEQLLRQLAAEDVTDVEAYWILWILFHRIYESQTSFRSMFIEKFLLWKVFPVRCLRWILHFAVLQFPPDAALLGEGYSSRGVSETMQRLAVVWSKREFVQSAPVEQQVYLTAALGLSLEKMSKEDLDATKDLMRSILEGVSCRLESPDHLIRRMASSIALVFSKIIDPKNPLYLDDSYNQETIDWEFGLATPEKGTLTASQFVDKEIDNKTCSALSSVKVSDNTTDRGVGNDHKTRKKILPEFKLVDPDEIIDPATLINEFVSGGEDDTDGASENSETSSDSSLQPYDLSDDDTDLKGKFSQLVDVVGALRKSDDPDGVERALDVAEKLVRASPDELKYIAGDLVRTLVQARCSDSTIEGEEESAEGKRQKALVALIVTSPFESLDALNKLLYSPNVDVSQRVMILDVMTDAAQELANAKIMKPKQHARNLISTVSETQPWFMPSSIGPPGAGPWKEISRTETPLNWSHSYERELPPRRGQIKRGKTRRWSLRTDHLQGNPTEWSQNQFPQYVAAFMLPAMQGFDKKRHGVDLLGRDFLVLGRLIYMLGVCMKCAAMHPEASALAPALMDMLSSREICHHAEAYVRKSVLFAASCILVALHPSYVASSLIEGNAEISRGLEWIRTWALHVAESDTDRECYTLAVTCLQLHTEMALQASRALESKPVSLDVPSNLLKGTIKIPH</sequence>
<organism evidence="1 2">
    <name type="scientific">Vaccinium darrowii</name>
    <dbReference type="NCBI Taxonomy" id="229202"/>
    <lineage>
        <taxon>Eukaryota</taxon>
        <taxon>Viridiplantae</taxon>
        <taxon>Streptophyta</taxon>
        <taxon>Embryophyta</taxon>
        <taxon>Tracheophyta</taxon>
        <taxon>Spermatophyta</taxon>
        <taxon>Magnoliopsida</taxon>
        <taxon>eudicotyledons</taxon>
        <taxon>Gunneridae</taxon>
        <taxon>Pentapetalae</taxon>
        <taxon>asterids</taxon>
        <taxon>Ericales</taxon>
        <taxon>Ericaceae</taxon>
        <taxon>Vaccinioideae</taxon>
        <taxon>Vaccinieae</taxon>
        <taxon>Vaccinium</taxon>
    </lineage>
</organism>
<reference evidence="1 2" key="1">
    <citation type="journal article" date="2021" name="Hortic Res">
        <title>High-quality reference genome and annotation aids understanding of berry development for evergreen blueberry (Vaccinium darrowii).</title>
        <authorList>
            <person name="Yu J."/>
            <person name="Hulse-Kemp A.M."/>
            <person name="Babiker E."/>
            <person name="Staton M."/>
        </authorList>
    </citation>
    <scope>NUCLEOTIDE SEQUENCE [LARGE SCALE GENOMIC DNA]</scope>
    <source>
        <strain evidence="2">cv. NJ 8807/NJ 8810</strain>
        <tissue evidence="1">Young leaf</tissue>
    </source>
</reference>
<evidence type="ECO:0000313" key="1">
    <source>
        <dbReference type="EMBL" id="KAH7866152.1"/>
    </source>
</evidence>
<protein>
    <submittedName>
        <fullName evidence="1">Uncharacterized protein</fullName>
    </submittedName>
</protein>